<organism evidence="5 6">
    <name type="scientific">Geothrix oryzae</name>
    <dbReference type="NCBI Taxonomy" id="2927975"/>
    <lineage>
        <taxon>Bacteria</taxon>
        <taxon>Pseudomonadati</taxon>
        <taxon>Acidobacteriota</taxon>
        <taxon>Holophagae</taxon>
        <taxon>Holophagales</taxon>
        <taxon>Holophagaceae</taxon>
        <taxon>Geothrix</taxon>
    </lineage>
</organism>
<keyword evidence="1" id="KW-0479">Metal-binding</keyword>
<dbReference type="InterPro" id="IPR018551">
    <property type="entry name" value="DUF2007"/>
</dbReference>
<name>A0ABM8DSE4_9BACT</name>
<keyword evidence="6" id="KW-1185">Reference proteome</keyword>
<feature type="domain" description="RanBP2-type" evidence="4">
    <location>
        <begin position="78"/>
        <end position="108"/>
    </location>
</feature>
<evidence type="ECO:0000313" key="5">
    <source>
        <dbReference type="EMBL" id="BDU69974.1"/>
    </source>
</evidence>
<sequence>MLKVFTAQHQAEAHLVEDLLRSNGIQAHVVGDVLLNTVPGSLVIPGTSPEVWILNSDQAEAAFDLIRDFSSGEPLPEEAGPSWTCPKCHEILESQFSECWNCGTSRPGDPSVV</sequence>
<dbReference type="PROSITE" id="PS50199">
    <property type="entry name" value="ZF_RANBP2_2"/>
    <property type="match status" value="1"/>
</dbReference>
<dbReference type="EMBL" id="AP027079">
    <property type="protein sequence ID" value="BDU69974.1"/>
    <property type="molecule type" value="Genomic_DNA"/>
</dbReference>
<evidence type="ECO:0000256" key="2">
    <source>
        <dbReference type="ARBA" id="ARBA00022771"/>
    </source>
</evidence>
<evidence type="ECO:0000256" key="1">
    <source>
        <dbReference type="ARBA" id="ARBA00022723"/>
    </source>
</evidence>
<accession>A0ABM8DSE4</accession>
<evidence type="ECO:0000259" key="4">
    <source>
        <dbReference type="PROSITE" id="PS50199"/>
    </source>
</evidence>
<reference evidence="6" key="1">
    <citation type="journal article" date="2023" name="Int. J. Syst. Evol. Microbiol.">
        <title>Mesoterricola silvestris gen. nov., sp. nov., Mesoterricola sediminis sp. nov., Geothrix oryzae sp. nov., Geothrix edaphica sp. nov., Geothrix rubra sp. nov., and Geothrix limicola sp. nov., six novel members of Acidobacteriota isolated from soils.</title>
        <authorList>
            <person name="Itoh H."/>
            <person name="Sugisawa Y."/>
            <person name="Mise K."/>
            <person name="Xu Z."/>
            <person name="Kuniyasu M."/>
            <person name="Ushijima N."/>
            <person name="Kawano K."/>
            <person name="Kobayashi E."/>
            <person name="Shiratori Y."/>
            <person name="Masuda Y."/>
            <person name="Senoo K."/>
        </authorList>
    </citation>
    <scope>NUCLEOTIDE SEQUENCE [LARGE SCALE GENOMIC DNA]</scope>
    <source>
        <strain evidence="6">Red222</strain>
    </source>
</reference>
<proteinExistence type="predicted"/>
<dbReference type="InterPro" id="IPR001876">
    <property type="entry name" value="Znf_RanBP2"/>
</dbReference>
<evidence type="ECO:0000313" key="6">
    <source>
        <dbReference type="Proteomes" id="UP001242010"/>
    </source>
</evidence>
<keyword evidence="2" id="KW-0863">Zinc-finger</keyword>
<gene>
    <name evidence="5" type="ORF">GETHOR_20750</name>
</gene>
<dbReference type="RefSeq" id="WP_286353694.1">
    <property type="nucleotide sequence ID" value="NZ_AP027079.1"/>
</dbReference>
<dbReference type="Pfam" id="PF09413">
    <property type="entry name" value="DUF2007"/>
    <property type="match status" value="1"/>
</dbReference>
<protein>
    <recommendedName>
        <fullName evidence="4">RanBP2-type domain-containing protein</fullName>
    </recommendedName>
</protein>
<evidence type="ECO:0000256" key="3">
    <source>
        <dbReference type="ARBA" id="ARBA00022833"/>
    </source>
</evidence>
<dbReference type="Proteomes" id="UP001242010">
    <property type="component" value="Chromosome"/>
</dbReference>
<keyword evidence="3" id="KW-0862">Zinc</keyword>